<evidence type="ECO:0000259" key="9">
    <source>
        <dbReference type="PROSITE" id="PS50893"/>
    </source>
</evidence>
<dbReference type="InterPro" id="IPR003439">
    <property type="entry name" value="ABC_transporter-like_ATP-bd"/>
</dbReference>
<evidence type="ECO:0000256" key="2">
    <source>
        <dbReference type="ARBA" id="ARBA00022692"/>
    </source>
</evidence>
<dbReference type="Pfam" id="PF00664">
    <property type="entry name" value="ABC_membrane"/>
    <property type="match status" value="1"/>
</dbReference>
<sequence length="567" mass="64440">MQKPEKNHHILRVIFTKYILQNPINRKLMLPVFFTMIIAKYTEVLGARQTENISKMIKSGETHLSTLLMYSLVYVVSIVLVEIQSFFICRVGQAGYRLANRDTLGYFLDLDPARFNGFGLGEIQNTVLRRSQAVQDMIDVFTLNFFPTFLTILFVSYEVFRGMGWFVVMIINISVVVYLMLTIKITEWRNKMRKKLNAAQNKTSNLMMDSLCNFETIFSYKSIDCELHKYNSSLKNVEYYSTEIARSMYLLNLSQRGVWCAMSICIIFVSCYGSSQRISIEKFTFLIYITGLIMKALDNFGFMYGKYKAAIINAKVNGIEMAECRPDGYRTAFRLNNQIVASNLTIKKGINCIIENASFSIKRGDKVAIIGKNGSGKSTLLKSLIKLNDFEGELMVDNIRLKDLTDASLKSIITFIPQSAILFDDTVMANIKYANGKLFDEEIFRASKEIGTHESIIKLQNGYYTLVGEQGKLLSGGERQKILLLRAILRQSSILLLDESTASLDKESEHKILSSVLKMQNLTVIAIIHNLELISLFNKVLLVNDKKVEEVSQLNVLGDECNDDSIN</sequence>
<dbReference type="InterPro" id="IPR036640">
    <property type="entry name" value="ABC1_TM_sf"/>
</dbReference>
<dbReference type="OMA" id="VFHIIPI"/>
<feature type="transmembrane region" description="Helical" evidence="8">
    <location>
        <begin position="28"/>
        <end position="47"/>
    </location>
</feature>
<feature type="transmembrane region" description="Helical" evidence="8">
    <location>
        <begin position="163"/>
        <end position="185"/>
    </location>
</feature>
<feature type="transmembrane region" description="Helical" evidence="8">
    <location>
        <begin position="256"/>
        <end position="275"/>
    </location>
</feature>
<dbReference type="STRING" id="993615.L2GK91"/>
<dbReference type="Proteomes" id="UP000011082">
    <property type="component" value="Unassembled WGS sequence"/>
</dbReference>
<proteinExistence type="inferred from homology"/>
<dbReference type="GO" id="GO:0005524">
    <property type="term" value="F:ATP binding"/>
    <property type="evidence" value="ECO:0007669"/>
    <property type="project" value="UniProtKB-KW"/>
</dbReference>
<keyword evidence="4" id="KW-0067">ATP-binding</keyword>
<dbReference type="AlphaFoldDB" id="L2GK91"/>
<dbReference type="GO" id="GO:0016887">
    <property type="term" value="F:ATP hydrolysis activity"/>
    <property type="evidence" value="ECO:0007669"/>
    <property type="project" value="InterPro"/>
</dbReference>
<evidence type="ECO:0000256" key="1">
    <source>
        <dbReference type="ARBA" id="ARBA00004141"/>
    </source>
</evidence>
<dbReference type="GeneID" id="19882729"/>
<dbReference type="InterPro" id="IPR017871">
    <property type="entry name" value="ABC_transporter-like_CS"/>
</dbReference>
<keyword evidence="6 8" id="KW-0472">Membrane</keyword>
<dbReference type="GO" id="GO:0140359">
    <property type="term" value="F:ABC-type transporter activity"/>
    <property type="evidence" value="ECO:0007669"/>
    <property type="project" value="InterPro"/>
</dbReference>
<reference evidence="12" key="1">
    <citation type="submission" date="2011-05" db="EMBL/GenBank/DDBJ databases">
        <title>The genome sequence of Vittaforma corneae strain ATCC 50505.</title>
        <authorList>
            <consortium name="The Broad Institute Genome Sequencing Platform"/>
            <person name="Cuomo C."/>
            <person name="Didier E."/>
            <person name="Bowers L."/>
            <person name="Young S.K."/>
            <person name="Zeng Q."/>
            <person name="Gargeya S."/>
            <person name="Fitzgerald M."/>
            <person name="Haas B."/>
            <person name="Abouelleil A."/>
            <person name="Alvarado L."/>
            <person name="Arachchi H.M."/>
            <person name="Berlin A."/>
            <person name="Chapman S.B."/>
            <person name="Gearin G."/>
            <person name="Goldberg J."/>
            <person name="Griggs A."/>
            <person name="Gujja S."/>
            <person name="Hansen M."/>
            <person name="Heiman D."/>
            <person name="Howarth C."/>
            <person name="Larimer J."/>
            <person name="Lui A."/>
            <person name="MacDonald P.J.P."/>
            <person name="McCowen C."/>
            <person name="Montmayeur A."/>
            <person name="Murphy C."/>
            <person name="Neiman D."/>
            <person name="Pearson M."/>
            <person name="Priest M."/>
            <person name="Roberts A."/>
            <person name="Saif S."/>
            <person name="Shea T."/>
            <person name="Sisk P."/>
            <person name="Stolte C."/>
            <person name="Sykes S."/>
            <person name="Wortman J."/>
            <person name="Nusbaum C."/>
            <person name="Birren B."/>
        </authorList>
    </citation>
    <scope>NUCLEOTIDE SEQUENCE [LARGE SCALE GENOMIC DNA]</scope>
    <source>
        <strain evidence="12">ATCC 50505</strain>
    </source>
</reference>
<dbReference type="InterPro" id="IPR039421">
    <property type="entry name" value="Type_1_exporter"/>
</dbReference>
<feature type="domain" description="ABC transporter" evidence="9">
    <location>
        <begin position="339"/>
        <end position="566"/>
    </location>
</feature>
<dbReference type="InterPro" id="IPR011527">
    <property type="entry name" value="ABC1_TM_dom"/>
</dbReference>
<protein>
    <recommendedName>
        <fullName evidence="13">ABC transporter domain-containing protein</fullName>
    </recommendedName>
</protein>
<comment type="subcellular location">
    <subcellularLocation>
        <location evidence="1">Membrane</location>
        <topology evidence="1">Multi-pass membrane protein</topology>
    </subcellularLocation>
</comment>
<keyword evidence="3" id="KW-0547">Nucleotide-binding</keyword>
<dbReference type="OrthoDB" id="6500128at2759"/>
<evidence type="ECO:0000256" key="7">
    <source>
        <dbReference type="ARBA" id="ARBA00024363"/>
    </source>
</evidence>
<dbReference type="PROSITE" id="PS00211">
    <property type="entry name" value="ABC_TRANSPORTER_1"/>
    <property type="match status" value="1"/>
</dbReference>
<comment type="similarity">
    <text evidence="7">Belongs to the ABC transporter superfamily. ABCB family. Heavy Metal importer (TC 3.A.1.210) subfamily.</text>
</comment>
<evidence type="ECO:0000313" key="11">
    <source>
        <dbReference type="EMBL" id="ELA40930.1"/>
    </source>
</evidence>
<dbReference type="VEuPathDB" id="MicrosporidiaDB:VICG_02019"/>
<dbReference type="HOGENOM" id="CLU_000604_84_1_1"/>
<dbReference type="InterPro" id="IPR003593">
    <property type="entry name" value="AAA+_ATPase"/>
</dbReference>
<keyword evidence="12" id="KW-1185">Reference proteome</keyword>
<evidence type="ECO:0000259" key="10">
    <source>
        <dbReference type="PROSITE" id="PS50929"/>
    </source>
</evidence>
<accession>L2GK91</accession>
<dbReference type="Pfam" id="PF00005">
    <property type="entry name" value="ABC_tran"/>
    <property type="match status" value="1"/>
</dbReference>
<dbReference type="FunCoup" id="L2GK91">
    <property type="interactions" value="88"/>
</dbReference>
<evidence type="ECO:0000256" key="8">
    <source>
        <dbReference type="SAM" id="Phobius"/>
    </source>
</evidence>
<evidence type="ECO:0000256" key="3">
    <source>
        <dbReference type="ARBA" id="ARBA00022741"/>
    </source>
</evidence>
<dbReference type="InParanoid" id="L2GK91"/>
<feature type="transmembrane region" description="Helical" evidence="8">
    <location>
        <begin position="138"/>
        <end position="157"/>
    </location>
</feature>
<dbReference type="Gene3D" id="1.20.1560.10">
    <property type="entry name" value="ABC transporter type 1, transmembrane domain"/>
    <property type="match status" value="1"/>
</dbReference>
<dbReference type="EMBL" id="JH370154">
    <property type="protein sequence ID" value="ELA40930.1"/>
    <property type="molecule type" value="Genomic_DNA"/>
</dbReference>
<dbReference type="RefSeq" id="XP_007605464.1">
    <property type="nucleotide sequence ID" value="XM_007605402.1"/>
</dbReference>
<dbReference type="GO" id="GO:0016020">
    <property type="term" value="C:membrane"/>
    <property type="evidence" value="ECO:0007669"/>
    <property type="project" value="UniProtKB-SubCell"/>
</dbReference>
<dbReference type="PANTHER" id="PTHR24221:SF654">
    <property type="entry name" value="ATP-BINDING CASSETTE SUB-FAMILY B MEMBER 6"/>
    <property type="match status" value="1"/>
</dbReference>
<dbReference type="SMART" id="SM00382">
    <property type="entry name" value="AAA"/>
    <property type="match status" value="1"/>
</dbReference>
<evidence type="ECO:0000256" key="6">
    <source>
        <dbReference type="ARBA" id="ARBA00023136"/>
    </source>
</evidence>
<name>L2GK91_VITCO</name>
<evidence type="ECO:0000256" key="4">
    <source>
        <dbReference type="ARBA" id="ARBA00022840"/>
    </source>
</evidence>
<keyword evidence="2 8" id="KW-0812">Transmembrane</keyword>
<dbReference type="PROSITE" id="PS50893">
    <property type="entry name" value="ABC_TRANSPORTER_2"/>
    <property type="match status" value="1"/>
</dbReference>
<feature type="transmembrane region" description="Helical" evidence="8">
    <location>
        <begin position="67"/>
        <end position="89"/>
    </location>
</feature>
<feature type="domain" description="ABC transmembrane type-1" evidence="10">
    <location>
        <begin position="29"/>
        <end position="309"/>
    </location>
</feature>
<dbReference type="InterPro" id="IPR027417">
    <property type="entry name" value="P-loop_NTPase"/>
</dbReference>
<dbReference type="Gene3D" id="3.40.50.300">
    <property type="entry name" value="P-loop containing nucleotide triphosphate hydrolases"/>
    <property type="match status" value="1"/>
</dbReference>
<gene>
    <name evidence="11" type="ORF">VICG_02019</name>
</gene>
<evidence type="ECO:0008006" key="13">
    <source>
        <dbReference type="Google" id="ProtNLM"/>
    </source>
</evidence>
<dbReference type="SUPFAM" id="SSF90123">
    <property type="entry name" value="ABC transporter transmembrane region"/>
    <property type="match status" value="1"/>
</dbReference>
<organism evidence="11 12">
    <name type="scientific">Vittaforma corneae (strain ATCC 50505)</name>
    <name type="common">Microsporidian parasite</name>
    <name type="synonym">Nosema corneum</name>
    <dbReference type="NCBI Taxonomy" id="993615"/>
    <lineage>
        <taxon>Eukaryota</taxon>
        <taxon>Fungi</taxon>
        <taxon>Fungi incertae sedis</taxon>
        <taxon>Microsporidia</taxon>
        <taxon>Nosematidae</taxon>
        <taxon>Vittaforma</taxon>
    </lineage>
</organism>
<dbReference type="SUPFAM" id="SSF52540">
    <property type="entry name" value="P-loop containing nucleoside triphosphate hydrolases"/>
    <property type="match status" value="1"/>
</dbReference>
<dbReference type="PANTHER" id="PTHR24221">
    <property type="entry name" value="ATP-BINDING CASSETTE SUB-FAMILY B"/>
    <property type="match status" value="1"/>
</dbReference>
<evidence type="ECO:0000313" key="12">
    <source>
        <dbReference type="Proteomes" id="UP000011082"/>
    </source>
</evidence>
<evidence type="ECO:0000256" key="5">
    <source>
        <dbReference type="ARBA" id="ARBA00022989"/>
    </source>
</evidence>
<dbReference type="PROSITE" id="PS50929">
    <property type="entry name" value="ABC_TM1F"/>
    <property type="match status" value="1"/>
</dbReference>
<keyword evidence="5 8" id="KW-1133">Transmembrane helix</keyword>